<dbReference type="OrthoDB" id="5485762at2"/>
<protein>
    <submittedName>
        <fullName evidence="1">Uncharacterized protein</fullName>
    </submittedName>
</protein>
<organism evidence="1 2">
    <name type="scientific">Polyangium fumosum</name>
    <dbReference type="NCBI Taxonomy" id="889272"/>
    <lineage>
        <taxon>Bacteria</taxon>
        <taxon>Pseudomonadati</taxon>
        <taxon>Myxococcota</taxon>
        <taxon>Polyangia</taxon>
        <taxon>Polyangiales</taxon>
        <taxon>Polyangiaceae</taxon>
        <taxon>Polyangium</taxon>
    </lineage>
</organism>
<accession>A0A4U1JK31</accession>
<dbReference type="Proteomes" id="UP000309215">
    <property type="component" value="Unassembled WGS sequence"/>
</dbReference>
<reference evidence="1 2" key="1">
    <citation type="submission" date="2019-04" db="EMBL/GenBank/DDBJ databases">
        <authorList>
            <person name="Li Y."/>
            <person name="Wang J."/>
        </authorList>
    </citation>
    <scope>NUCLEOTIDE SEQUENCE [LARGE SCALE GENOMIC DNA]</scope>
    <source>
        <strain evidence="1 2">DSM 14668</strain>
    </source>
</reference>
<gene>
    <name evidence="1" type="ORF">E8A74_06155</name>
</gene>
<dbReference type="EMBL" id="SSMQ01000004">
    <property type="protein sequence ID" value="TKD12186.1"/>
    <property type="molecule type" value="Genomic_DNA"/>
</dbReference>
<dbReference type="InterPro" id="IPR027417">
    <property type="entry name" value="P-loop_NTPase"/>
</dbReference>
<name>A0A4U1JK31_9BACT</name>
<evidence type="ECO:0000313" key="1">
    <source>
        <dbReference type="EMBL" id="TKD12186.1"/>
    </source>
</evidence>
<proteinExistence type="predicted"/>
<keyword evidence="2" id="KW-1185">Reference proteome</keyword>
<sequence length="458" mass="50436">MSGSRRDLWKTLLDRFDPELVTRPEWRADREESPARRIIAALDRPLSTPPKVLLTGTIGTGKSSELYRVAEERARQGDEFVVVLDLVRHFRRAVSDLEALQNVTSWEVCFLAGLALIRAAKEQLGYDFASEQLEGLAGAWTGLAKASQVSGVAPPTIDILSVVKSMTLLASSAAAPAAAVAGAPAAAGAAVASGLRVLSEIAGAGKWSLPMGRKDTKPLEDQDEPMQTLAGRVNHLIATFQQWNRRVLLVIDGLDRIVDGARAESLFLRSQMIAGLDCALVVCAPFALRNDMAATEARGFRLRTLHNAPVLDHQNPSAYGPGVRFLGEVYRRRVQDLRGENLIPQHLLDKLAYYSGGRARDFVRMIGMLAERGWDDDASEATEAHVDDVLKEARQLVETGLDRGHIEVLEQVARDPDHRLPPGDLARELLTYGRLLPFPNESEWFYPHPLLTLNLVRR</sequence>
<evidence type="ECO:0000313" key="2">
    <source>
        <dbReference type="Proteomes" id="UP000309215"/>
    </source>
</evidence>
<dbReference type="SUPFAM" id="SSF52540">
    <property type="entry name" value="P-loop containing nucleoside triphosphate hydrolases"/>
    <property type="match status" value="1"/>
</dbReference>
<dbReference type="AlphaFoldDB" id="A0A4U1JK31"/>
<comment type="caution">
    <text evidence="1">The sequence shown here is derived from an EMBL/GenBank/DDBJ whole genome shotgun (WGS) entry which is preliminary data.</text>
</comment>
<dbReference type="RefSeq" id="WP_136927980.1">
    <property type="nucleotide sequence ID" value="NZ_SSMQ01000004.1"/>
</dbReference>